<keyword evidence="3" id="KW-1185">Reference proteome</keyword>
<proteinExistence type="predicted"/>
<gene>
    <name evidence="2" type="ORF">AAK873_07965</name>
</gene>
<dbReference type="Proteomes" id="UP001565200">
    <property type="component" value="Unassembled WGS sequence"/>
</dbReference>
<feature type="transmembrane region" description="Helical" evidence="1">
    <location>
        <begin position="71"/>
        <end position="93"/>
    </location>
</feature>
<keyword evidence="1" id="KW-1133">Transmembrane helix</keyword>
<accession>A0ABV4CXM5</accession>
<keyword evidence="1" id="KW-0812">Transmembrane</keyword>
<evidence type="ECO:0000313" key="2">
    <source>
        <dbReference type="EMBL" id="MEY8245551.1"/>
    </source>
</evidence>
<comment type="caution">
    <text evidence="2">The sequence shown here is derived from an EMBL/GenBank/DDBJ whole genome shotgun (WGS) entry which is preliminary data.</text>
</comment>
<protein>
    <submittedName>
        <fullName evidence="2">Phage holin family protein</fullName>
    </submittedName>
</protein>
<evidence type="ECO:0000313" key="3">
    <source>
        <dbReference type="Proteomes" id="UP001565200"/>
    </source>
</evidence>
<feature type="transmembrane region" description="Helical" evidence="1">
    <location>
        <begin position="42"/>
        <end position="65"/>
    </location>
</feature>
<dbReference type="RefSeq" id="WP_121699508.1">
    <property type="nucleotide sequence ID" value="NZ_JBCLPP010000019.1"/>
</dbReference>
<keyword evidence="1" id="KW-0472">Membrane</keyword>
<dbReference type="EMBL" id="JBCLPP010000019">
    <property type="protein sequence ID" value="MEY8245551.1"/>
    <property type="molecule type" value="Genomic_DNA"/>
</dbReference>
<evidence type="ECO:0000256" key="1">
    <source>
        <dbReference type="SAM" id="Phobius"/>
    </source>
</evidence>
<reference evidence="2 3" key="1">
    <citation type="submission" date="2024-03" db="EMBL/GenBank/DDBJ databases">
        <title>Mouse gut bacterial collection (mGBC) of GemPharmatech.</title>
        <authorList>
            <person name="He Y."/>
            <person name="Dong L."/>
            <person name="Wu D."/>
            <person name="Gao X."/>
            <person name="Lin Z."/>
        </authorList>
    </citation>
    <scope>NUCLEOTIDE SEQUENCE [LARGE SCALE GENOMIC DNA]</scope>
    <source>
        <strain evidence="2 3">54-13</strain>
    </source>
</reference>
<organism evidence="2 3">
    <name type="scientific">Heminiphilus faecis</name>
    <dbReference type="NCBI Taxonomy" id="2601703"/>
    <lineage>
        <taxon>Bacteria</taxon>
        <taxon>Pseudomonadati</taxon>
        <taxon>Bacteroidota</taxon>
        <taxon>Bacteroidia</taxon>
        <taxon>Bacteroidales</taxon>
        <taxon>Muribaculaceae</taxon>
        <taxon>Heminiphilus</taxon>
    </lineage>
</organism>
<name>A0ABV4CXM5_9BACT</name>
<sequence length="125" mass="14156">MSERNEDMKASWANMREWGKLYFENLKLLSIEKATVLFSQGIMGVLLVILCACAFFFISIALVLILAQVLPVMWCFLIMGGVYLLLGLAVYIFRQPLLTDPIARFLSRLFLDNLEGPSQSSNDDN</sequence>